<gene>
    <name evidence="2" type="ORF">Harreka1_36</name>
</gene>
<organism evidence="2 3">
    <name type="scientific">Olleya phage Harreka_1</name>
    <dbReference type="NCBI Taxonomy" id="2745673"/>
    <lineage>
        <taxon>Viruses</taxon>
        <taxon>Duplodnaviria</taxon>
        <taxon>Heunggongvirae</taxon>
        <taxon>Uroviricota</taxon>
        <taxon>Caudoviricetes</taxon>
        <taxon>Aggregaviridae</taxon>
        <taxon>Harrekavirus</taxon>
        <taxon>Harrekavirus harreka</taxon>
    </lineage>
</organism>
<name>A0A8E5E9H2_9CAUD</name>
<dbReference type="InterPro" id="IPR011604">
    <property type="entry name" value="PDDEXK-like_dom_sf"/>
</dbReference>
<evidence type="ECO:0000313" key="2">
    <source>
        <dbReference type="EMBL" id="QQV90443.1"/>
    </source>
</evidence>
<dbReference type="Gene3D" id="3.90.320.10">
    <property type="match status" value="1"/>
</dbReference>
<feature type="domain" description="Putative exodeoxyribonuclease 8 PDDEXK-like" evidence="1">
    <location>
        <begin position="25"/>
        <end position="283"/>
    </location>
</feature>
<accession>A0A8E5E9H2</accession>
<sequence>MEEVRPNTAREELISKLYKKNIRLSYSTLKNFTSPVNLVNYKLKKYSQSPSMLFGSLCDVLLLTPENFDKEYKVIDKIPTSDLQISFADSLVELMKNESELTEEVIKVQYDMFYKTGKPEKTYNMLEDYIIAKANGKSLITQDLLDEANLVCENLMMNKDIQSLFSQMKESQMEVRWNDKGWDFIGFLDMYLDGHIIDLKFSKDSNPEKFERDINNFDYFLQAAMYCKALREMGVCDNPRYSFIVYDKSYNYSVIQLDYSYIKYGERKYKYLLQELNRCIDENKFDESYGFFKRSYVAYKPKWSRGFELKED</sequence>
<reference evidence="2" key="1">
    <citation type="submission" date="2020-07" db="EMBL/GenBank/DDBJ databases">
        <title>Highly diverse flavobacterial phages as mortality factor during North Sea spring blooms.</title>
        <authorList>
            <person name="Bartlau N."/>
            <person name="Wichels A."/>
            <person name="Krohne G."/>
            <person name="Adriaenssens E.M."/>
            <person name="Heins A."/>
            <person name="Fuchs B.M."/>
            <person name="Amann R."/>
            <person name="Moraru C."/>
        </authorList>
    </citation>
    <scope>NUCLEOTIDE SEQUENCE</scope>
</reference>
<proteinExistence type="predicted"/>
<dbReference type="Pfam" id="PF12684">
    <property type="entry name" value="DUF3799"/>
    <property type="match status" value="1"/>
</dbReference>
<keyword evidence="3" id="KW-1185">Reference proteome</keyword>
<dbReference type="InterPro" id="IPR024432">
    <property type="entry name" value="Put_RecE_PDDEXK-like_dom"/>
</dbReference>
<dbReference type="EMBL" id="MT732457">
    <property type="protein sequence ID" value="QQV90443.1"/>
    <property type="molecule type" value="Genomic_DNA"/>
</dbReference>
<evidence type="ECO:0000259" key="1">
    <source>
        <dbReference type="Pfam" id="PF12684"/>
    </source>
</evidence>
<evidence type="ECO:0000313" key="3">
    <source>
        <dbReference type="Proteomes" id="UP000693706"/>
    </source>
</evidence>
<protein>
    <submittedName>
        <fullName evidence="2">RecE</fullName>
    </submittedName>
</protein>
<dbReference type="Proteomes" id="UP000693706">
    <property type="component" value="Segment"/>
</dbReference>